<keyword evidence="1" id="KW-1133">Transmembrane helix</keyword>
<proteinExistence type="evidence at transcript level"/>
<keyword evidence="1" id="KW-0812">Transmembrane</keyword>
<feature type="transmembrane region" description="Helical" evidence="1">
    <location>
        <begin position="7"/>
        <end position="37"/>
    </location>
</feature>
<organism evidence="2">
    <name type="scientific">Picea sitchensis</name>
    <name type="common">Sitka spruce</name>
    <name type="synonym">Pinus sitchensis</name>
    <dbReference type="NCBI Taxonomy" id="3332"/>
    <lineage>
        <taxon>Eukaryota</taxon>
        <taxon>Viridiplantae</taxon>
        <taxon>Streptophyta</taxon>
        <taxon>Embryophyta</taxon>
        <taxon>Tracheophyta</taxon>
        <taxon>Spermatophyta</taxon>
        <taxon>Pinopsida</taxon>
        <taxon>Pinidae</taxon>
        <taxon>Conifers I</taxon>
        <taxon>Pinales</taxon>
        <taxon>Pinaceae</taxon>
        <taxon>Picea</taxon>
    </lineage>
</organism>
<dbReference type="EMBL" id="BT122584">
    <property type="protein sequence ID" value="ADE75956.1"/>
    <property type="molecule type" value="mRNA"/>
</dbReference>
<dbReference type="AlphaFoldDB" id="D5A8T7"/>
<evidence type="ECO:0000313" key="2">
    <source>
        <dbReference type="EMBL" id="ADE75956.1"/>
    </source>
</evidence>
<accession>D5A8T7</accession>
<name>D5A8T7_PICSI</name>
<sequence length="64" mass="7228">MHPVRGFLVIVCTFHNVFAVIGHAYVAAAAAMLGLVYPGLRLLFDIPFCHSRVYKLKEMQAFIY</sequence>
<reference evidence="2" key="1">
    <citation type="submission" date="2010-04" db="EMBL/GenBank/DDBJ databases">
        <authorList>
            <person name="Reid K.E."/>
            <person name="Liao N."/>
            <person name="Chan S."/>
            <person name="Docking R."/>
            <person name="Taylor G."/>
            <person name="Moore R."/>
            <person name="Mayo M."/>
            <person name="Munro S."/>
            <person name="King J."/>
            <person name="Yanchuk A."/>
            <person name="Holt R."/>
            <person name="Jones S."/>
            <person name="Marra M."/>
            <person name="Ritland C.E."/>
            <person name="Ritland K."/>
            <person name="Bohlmann J."/>
        </authorList>
    </citation>
    <scope>NUCLEOTIDE SEQUENCE</scope>
    <source>
        <tissue evidence="2">Buds collected with no treatment. Collection October 2007</tissue>
    </source>
</reference>
<protein>
    <submittedName>
        <fullName evidence="2">Uncharacterized protein</fullName>
    </submittedName>
</protein>
<keyword evidence="1" id="KW-0472">Membrane</keyword>
<evidence type="ECO:0000256" key="1">
    <source>
        <dbReference type="SAM" id="Phobius"/>
    </source>
</evidence>